<dbReference type="eggNOG" id="ENOG502RE2Y">
    <property type="taxonomic scope" value="Eukaryota"/>
</dbReference>
<feature type="compositionally biased region" description="Basic and acidic residues" evidence="2">
    <location>
        <begin position="126"/>
        <end position="139"/>
    </location>
</feature>
<dbReference type="PROSITE" id="PS50158">
    <property type="entry name" value="ZF_CCHC"/>
    <property type="match status" value="1"/>
</dbReference>
<dbReference type="AlphaFoldDB" id="E7A2B7"/>
<dbReference type="EMBL" id="FQ311473">
    <property type="protein sequence ID" value="CBQ73624.1"/>
    <property type="molecule type" value="Genomic_DNA"/>
</dbReference>
<evidence type="ECO:0000259" key="3">
    <source>
        <dbReference type="PROSITE" id="PS50158"/>
    </source>
</evidence>
<evidence type="ECO:0000313" key="4">
    <source>
        <dbReference type="EMBL" id="CBQ73624.1"/>
    </source>
</evidence>
<feature type="domain" description="CCHC-type" evidence="3">
    <location>
        <begin position="366"/>
        <end position="381"/>
    </location>
</feature>
<dbReference type="GO" id="GO:0003676">
    <property type="term" value="F:nucleic acid binding"/>
    <property type="evidence" value="ECO:0007669"/>
    <property type="project" value="InterPro"/>
</dbReference>
<reference evidence="4 5" key="1">
    <citation type="journal article" date="2010" name="Science">
        <title>Pathogenicity determinants in smut fungi revealed by genome comparison.</title>
        <authorList>
            <person name="Schirawski J."/>
            <person name="Mannhaupt G."/>
            <person name="Muench K."/>
            <person name="Brefort T."/>
            <person name="Schipper K."/>
            <person name="Doehlemann G."/>
            <person name="Di Stasio M."/>
            <person name="Roessel N."/>
            <person name="Mendoza-Mendoza A."/>
            <person name="Pester D."/>
            <person name="Mueller O."/>
            <person name="Winterberg B."/>
            <person name="Meyer E."/>
            <person name="Ghareeb H."/>
            <person name="Wollenberg T."/>
            <person name="Muensterkoetter M."/>
            <person name="Wong P."/>
            <person name="Walter M."/>
            <person name="Stukenbrock E."/>
            <person name="Gueldener U."/>
            <person name="Kahmann R."/>
        </authorList>
    </citation>
    <scope>NUCLEOTIDE SEQUENCE [LARGE SCALE GENOMIC DNA]</scope>
    <source>
        <strain evidence="5">SRZ2</strain>
    </source>
</reference>
<feature type="region of interest" description="Disordered" evidence="2">
    <location>
        <begin position="373"/>
        <end position="396"/>
    </location>
</feature>
<dbReference type="InterPro" id="IPR001878">
    <property type="entry name" value="Znf_CCHC"/>
</dbReference>
<dbReference type="GO" id="GO:0008270">
    <property type="term" value="F:zinc ion binding"/>
    <property type="evidence" value="ECO:0007669"/>
    <property type="project" value="UniProtKB-KW"/>
</dbReference>
<feature type="compositionally biased region" description="Basic and acidic residues" evidence="2">
    <location>
        <begin position="385"/>
        <end position="396"/>
    </location>
</feature>
<gene>
    <name evidence="4" type="ORF">sr17609</name>
</gene>
<feature type="region of interest" description="Disordered" evidence="2">
    <location>
        <begin position="21"/>
        <end position="46"/>
    </location>
</feature>
<dbReference type="VEuPathDB" id="FungiDB:sr17609"/>
<dbReference type="Proteomes" id="UP000008867">
    <property type="component" value="Chromosome 8"/>
</dbReference>
<evidence type="ECO:0000313" key="5">
    <source>
        <dbReference type="Proteomes" id="UP000008867"/>
    </source>
</evidence>
<keyword evidence="1" id="KW-0862">Zinc</keyword>
<proteinExistence type="predicted"/>
<protein>
    <recommendedName>
        <fullName evidence="3">CCHC-type domain-containing protein</fullName>
    </recommendedName>
</protein>
<keyword evidence="5" id="KW-1185">Reference proteome</keyword>
<name>E7A2B7_SPORE</name>
<evidence type="ECO:0000256" key="1">
    <source>
        <dbReference type="PROSITE-ProRule" id="PRU00047"/>
    </source>
</evidence>
<evidence type="ECO:0000256" key="2">
    <source>
        <dbReference type="SAM" id="MobiDB-lite"/>
    </source>
</evidence>
<dbReference type="OrthoDB" id="10363845at2759"/>
<organism evidence="4 5">
    <name type="scientific">Sporisorium reilianum (strain SRZ2)</name>
    <name type="common">Maize head smut fungus</name>
    <dbReference type="NCBI Taxonomy" id="999809"/>
    <lineage>
        <taxon>Eukaryota</taxon>
        <taxon>Fungi</taxon>
        <taxon>Dikarya</taxon>
        <taxon>Basidiomycota</taxon>
        <taxon>Ustilaginomycotina</taxon>
        <taxon>Ustilaginomycetes</taxon>
        <taxon>Ustilaginales</taxon>
        <taxon>Ustilaginaceae</taxon>
        <taxon>Sporisorium</taxon>
    </lineage>
</organism>
<sequence>MQTNTPSDEVAALVAQTAPFASEAAHKRPASALSDFSEGHRHKRAECDDGASTAAEIDLRPTLIQLQELLGSRNTPVSPDRDEMQNGHPVDMIQCEDLTQLFEEASEKGLGTHESEAMTSSNAEDIVIKTEPQSEERGRGGRGASASDHAGTTLPRDESGVVPNEPRPKNKDHAQLRTSIKEQLKQQGMARAQDTSVSFPQNTGKGSYMMLGFDDEQQYELAKKTQLRLGGIECKLIGGCPGWAAQYTVLKSSDHCPRMKQDDLLNLLYETVESVVRPTHILYEVSQTCTMDSEGMVTMGKRKFTGTAWILGKLRCKKTVRDLPAFLLTPGTAAAPLFFQGRGHACASCPTARPSHQTNQCPKLPCPTCKRRGHQAGDCPQSQRSEVDRPKNNEREHWRTSWDEFDLRVYDATEECSRRRRKAYTEWMSMPVPLHCD</sequence>
<dbReference type="HOGENOM" id="CLU_627266_0_0_1"/>
<feature type="region of interest" description="Disordered" evidence="2">
    <location>
        <begin position="109"/>
        <end position="174"/>
    </location>
</feature>
<accession>E7A2B7</accession>
<keyword evidence="1" id="KW-0863">Zinc-finger</keyword>
<keyword evidence="1" id="KW-0479">Metal-binding</keyword>